<dbReference type="AlphaFoldDB" id="K1TI38"/>
<comment type="caution">
    <text evidence="2">The sequence shown here is derived from an EMBL/GenBank/DDBJ whole genome shotgun (WGS) entry which is preliminary data.</text>
</comment>
<evidence type="ECO:0000256" key="1">
    <source>
        <dbReference type="SAM" id="MobiDB-lite"/>
    </source>
</evidence>
<name>K1TI38_9ZZZZ</name>
<dbReference type="InterPro" id="IPR035097">
    <property type="entry name" value="M29_N-terminal"/>
</dbReference>
<protein>
    <submittedName>
        <fullName evidence="2">Aminopeptidase PepS</fullName>
    </submittedName>
</protein>
<accession>K1TI38</accession>
<keyword evidence="2" id="KW-0031">Aminopeptidase</keyword>
<dbReference type="EMBL" id="AJWY01005496">
    <property type="protein sequence ID" value="EKC69458.1"/>
    <property type="molecule type" value="Genomic_DNA"/>
</dbReference>
<dbReference type="GO" id="GO:0004177">
    <property type="term" value="F:aminopeptidase activity"/>
    <property type="evidence" value="ECO:0007669"/>
    <property type="project" value="UniProtKB-KW"/>
</dbReference>
<dbReference type="InterPro" id="IPR000787">
    <property type="entry name" value="Peptidase_M29"/>
</dbReference>
<keyword evidence="2" id="KW-0378">Hydrolase</keyword>
<feature type="region of interest" description="Disordered" evidence="1">
    <location>
        <begin position="67"/>
        <end position="109"/>
    </location>
</feature>
<dbReference type="Pfam" id="PF02073">
    <property type="entry name" value="Peptidase_M29"/>
    <property type="match status" value="1"/>
</dbReference>
<proteinExistence type="predicted"/>
<reference evidence="2" key="1">
    <citation type="journal article" date="2013" name="Environ. Microbiol.">
        <title>Microbiota from the distal guts of lean and obese adolescents exhibit partial functional redundancy besides clear differences in community structure.</title>
        <authorList>
            <person name="Ferrer M."/>
            <person name="Ruiz A."/>
            <person name="Lanza F."/>
            <person name="Haange S.B."/>
            <person name="Oberbach A."/>
            <person name="Till H."/>
            <person name="Bargiela R."/>
            <person name="Campoy C."/>
            <person name="Segura M.T."/>
            <person name="Richter M."/>
            <person name="von Bergen M."/>
            <person name="Seifert J."/>
            <person name="Suarez A."/>
        </authorList>
    </citation>
    <scope>NUCLEOTIDE SEQUENCE</scope>
</reference>
<keyword evidence="2" id="KW-0645">Protease</keyword>
<organism evidence="2">
    <name type="scientific">human gut metagenome</name>
    <dbReference type="NCBI Taxonomy" id="408170"/>
    <lineage>
        <taxon>unclassified sequences</taxon>
        <taxon>metagenomes</taxon>
        <taxon>organismal metagenomes</taxon>
    </lineage>
</organism>
<gene>
    <name evidence="2" type="ORF">LEA_08281</name>
</gene>
<dbReference type="GO" id="GO:0006508">
    <property type="term" value="P:proteolysis"/>
    <property type="evidence" value="ECO:0007669"/>
    <property type="project" value="InterPro"/>
</dbReference>
<dbReference type="SUPFAM" id="SSF144052">
    <property type="entry name" value="Thermophilic metalloprotease-like"/>
    <property type="match status" value="1"/>
</dbReference>
<feature type="compositionally biased region" description="Low complexity" evidence="1">
    <location>
        <begin position="88"/>
        <end position="109"/>
    </location>
</feature>
<sequence length="109" mass="12598">MAMVVEECYRRKAKKVVVDWNYQPLTRLHVRHQSLTTMSTLDNYEEARWQHYVDTIPCRIYLESDDPDGLRGVNQEKMAKAQQKNIRSSRATATRSRTNTSGASRPSPA</sequence>
<dbReference type="Gene3D" id="3.40.1830.10">
    <property type="entry name" value="Thermophilic metalloprotease (M29)"/>
    <property type="match status" value="1"/>
</dbReference>
<evidence type="ECO:0000313" key="2">
    <source>
        <dbReference type="EMBL" id="EKC69458.1"/>
    </source>
</evidence>